<evidence type="ECO:0000256" key="3">
    <source>
        <dbReference type="ARBA" id="ARBA00005784"/>
    </source>
</evidence>
<dbReference type="AlphaFoldDB" id="A0A7G2DSE0"/>
<evidence type="ECO:0000313" key="9">
    <source>
        <dbReference type="Proteomes" id="UP000516314"/>
    </source>
</evidence>
<gene>
    <name evidence="8" type="ORF">AT9943_LOCUS780</name>
</gene>
<evidence type="ECO:0000256" key="1">
    <source>
        <dbReference type="ARBA" id="ARBA00003534"/>
    </source>
</evidence>
<evidence type="ECO:0000256" key="6">
    <source>
        <dbReference type="RuleBase" id="RU363114"/>
    </source>
</evidence>
<evidence type="ECO:0000313" key="8">
    <source>
        <dbReference type="EMBL" id="CAD5312215.1"/>
    </source>
</evidence>
<name>A0A7G2DSE0_ARATH</name>
<dbReference type="GO" id="GO:0071555">
    <property type="term" value="P:cell wall organization"/>
    <property type="evidence" value="ECO:0007669"/>
    <property type="project" value="UniProtKB-KW"/>
</dbReference>
<comment type="similarity">
    <text evidence="3 6">Belongs to the pectinacetylesterase family.</text>
</comment>
<proteinExistence type="inferred from homology"/>
<organism evidence="8 9">
    <name type="scientific">Arabidopsis thaliana</name>
    <name type="common">Mouse-ear cress</name>
    <dbReference type="NCBI Taxonomy" id="3702"/>
    <lineage>
        <taxon>Eukaryota</taxon>
        <taxon>Viridiplantae</taxon>
        <taxon>Streptophyta</taxon>
        <taxon>Embryophyta</taxon>
        <taxon>Tracheophyta</taxon>
        <taxon>Spermatophyta</taxon>
        <taxon>Magnoliopsida</taxon>
        <taxon>eudicotyledons</taxon>
        <taxon>Gunneridae</taxon>
        <taxon>Pentapetalae</taxon>
        <taxon>rosids</taxon>
        <taxon>malvids</taxon>
        <taxon>Brassicales</taxon>
        <taxon>Brassicaceae</taxon>
        <taxon>Camelineae</taxon>
        <taxon>Arabidopsis</taxon>
    </lineage>
</organism>
<evidence type="ECO:0000256" key="4">
    <source>
        <dbReference type="ARBA" id="ARBA00022512"/>
    </source>
</evidence>
<comment type="function">
    <text evidence="1 6">Hydrolyzes acetyl esters in homogalacturonan regions of pectin. In type I primary cell wall, galacturonic acid residues of pectin can be acetylated at the O-2 and O-3 positions. Decreasing the degree of acetylation of pectin gels in vitro alters their physical properties.</text>
</comment>
<dbReference type="PANTHER" id="PTHR21562:SF54">
    <property type="entry name" value="PECTIN ACETYLESTERASE 1"/>
    <property type="match status" value="1"/>
</dbReference>
<keyword evidence="6" id="KW-0378">Hydrolase</keyword>
<keyword evidence="6" id="KW-0964">Secreted</keyword>
<dbReference type="Proteomes" id="UP000516314">
    <property type="component" value="Chromosome 1"/>
</dbReference>
<reference evidence="8 9" key="1">
    <citation type="submission" date="2020-09" db="EMBL/GenBank/DDBJ databases">
        <authorList>
            <person name="Ashkenazy H."/>
        </authorList>
    </citation>
    <scope>NUCLEOTIDE SEQUENCE [LARGE SCALE GENOMIC DNA]</scope>
    <source>
        <strain evidence="9">cv. Cdm-0</strain>
    </source>
</reference>
<dbReference type="EC" id="3.1.1.-" evidence="6"/>
<sequence>MKTLLYWGWSSLAGLILFSILAHGEMKTFNESNGTNANVLMVGLTLVQAAAAKGAVCLDGSVPGYHLCRGYGSGANNWIIQLQGGAWCDSIQNCQSRKGSGYGSSTLMEKELAFLGLLSNKAAENPDFYNWNKVKVRYCDGASFDGDSENKAAQLQYRGKRIFLAALLSGCSSGGLSAILRCDDFNNLFPPTTTVKCMSDAGFFLDAVDVSGGHSLRRMYSGVVNTQGLQNTLPPTCTSHIKPFLCFFPQYIINQVKTPLFILNSGFDSWQIGNSLAPPSADKSGSWHNCSFSFRCTASQMHFLEGFKMSMLDALKTFSKFSKNGVLITSGWAHCQAERQDTWFPGYSGAGKAKGIAVAVGDWYFERTKQNSS</sequence>
<keyword evidence="7" id="KW-0812">Transmembrane</keyword>
<comment type="subcellular location">
    <subcellularLocation>
        <location evidence="2 6">Secreted</location>
        <location evidence="2 6">Cell wall</location>
    </subcellularLocation>
</comment>
<accession>A0A7G2DSE0</accession>
<dbReference type="EMBL" id="LR881466">
    <property type="protein sequence ID" value="CAD5312215.1"/>
    <property type="molecule type" value="Genomic_DNA"/>
</dbReference>
<evidence type="ECO:0000256" key="2">
    <source>
        <dbReference type="ARBA" id="ARBA00004191"/>
    </source>
</evidence>
<evidence type="ECO:0000256" key="7">
    <source>
        <dbReference type="SAM" id="Phobius"/>
    </source>
</evidence>
<keyword evidence="4 6" id="KW-0134">Cell wall</keyword>
<dbReference type="PANTHER" id="PTHR21562">
    <property type="entry name" value="NOTUM-RELATED"/>
    <property type="match status" value="1"/>
</dbReference>
<dbReference type="InterPro" id="IPR004963">
    <property type="entry name" value="PAE/NOTUM"/>
</dbReference>
<keyword evidence="7" id="KW-0472">Membrane</keyword>
<protein>
    <recommendedName>
        <fullName evidence="6">Pectin acetylesterase</fullName>
        <ecNumber evidence="6">3.1.1.-</ecNumber>
    </recommendedName>
</protein>
<evidence type="ECO:0000256" key="5">
    <source>
        <dbReference type="ARBA" id="ARBA00023316"/>
    </source>
</evidence>
<keyword evidence="5 6" id="KW-0961">Cell wall biogenesis/degradation</keyword>
<keyword evidence="7" id="KW-1133">Transmembrane helix</keyword>
<dbReference type="Pfam" id="PF03283">
    <property type="entry name" value="PAE"/>
    <property type="match status" value="1"/>
</dbReference>
<dbReference type="GO" id="GO:0016787">
    <property type="term" value="F:hydrolase activity"/>
    <property type="evidence" value="ECO:0007669"/>
    <property type="project" value="UniProtKB-KW"/>
</dbReference>
<feature type="transmembrane region" description="Helical" evidence="7">
    <location>
        <begin position="6"/>
        <end position="24"/>
    </location>
</feature>